<name>A0A7Y6BYN8_9BACL</name>
<dbReference type="InterPro" id="IPR037883">
    <property type="entry name" value="Knr4/Smi1-like_sf"/>
</dbReference>
<protein>
    <submittedName>
        <fullName evidence="2">SMI1/KNR4 family protein</fullName>
    </submittedName>
</protein>
<dbReference type="Proteomes" id="UP000526125">
    <property type="component" value="Unassembled WGS sequence"/>
</dbReference>
<evidence type="ECO:0000313" key="3">
    <source>
        <dbReference type="Proteomes" id="UP000526125"/>
    </source>
</evidence>
<sequence length="444" mass="51431">MGSEVMETQLDRIKSKLNQAMHKDADFSLFGASSHQYRVREKLKAKELADWESLNQVTLPDSFAQFLMEVGNGGAGPYYGVYSLEKATTYTEREVLLAKSILHPGMAKEEWNHLIEPLTKDEDISDEEYDEARNKVLGGMLCIGTQGCEYDMYLVLEGKYRGRIVYTSDFHPDHPFFFVYEDSFLDWYERWLDEIILDYEGSWFGILMPGNEDVLIQMYQSAPNEEIQTKALDGMFKFKKVSEETLGFLKNVAEQSVKHRNTAIQLICKTSFDTGAEYLLGVLQSEGHEDFSDALKILNAHRKTADLKEFYPAILQRIDRISDRETLRYAGYLLEDCDEVTLHNFAPFLCHADSSMQTTAIYAARSCKNKIGSWQIIEQMMLGGDQQVLNNLILYWGLIPHEKLLPYYKAIWPEYKNNPNFREKFIHCLRELHLPDDYFDKGEF</sequence>
<dbReference type="SUPFAM" id="SSF160631">
    <property type="entry name" value="SMI1/KNR4-like"/>
    <property type="match status" value="1"/>
</dbReference>
<reference evidence="2 3" key="1">
    <citation type="submission" date="2020-05" db="EMBL/GenBank/DDBJ databases">
        <title>Genome Sequencing of Type Strains.</title>
        <authorList>
            <person name="Lemaire J.F."/>
            <person name="Inderbitzin P."/>
            <person name="Gregorio O.A."/>
            <person name="Collins S.B."/>
            <person name="Wespe N."/>
            <person name="Knight-Connoni V."/>
        </authorList>
    </citation>
    <scope>NUCLEOTIDE SEQUENCE [LARGE SCALE GENOMIC DNA]</scope>
    <source>
        <strain evidence="2 3">LMG 21957</strain>
    </source>
</reference>
<accession>A0A7Y6BYN8</accession>
<dbReference type="AlphaFoldDB" id="A0A7Y6BYN8"/>
<dbReference type="InterPro" id="IPR018958">
    <property type="entry name" value="Knr4/Smi1-like_dom"/>
</dbReference>
<evidence type="ECO:0000259" key="1">
    <source>
        <dbReference type="Pfam" id="PF09346"/>
    </source>
</evidence>
<feature type="domain" description="Knr4/Smi1-like" evidence="1">
    <location>
        <begin position="44"/>
        <end position="189"/>
    </location>
</feature>
<comment type="caution">
    <text evidence="2">The sequence shown here is derived from an EMBL/GenBank/DDBJ whole genome shotgun (WGS) entry which is preliminary data.</text>
</comment>
<organism evidence="2 3">
    <name type="scientific">Paenibacillus xylanilyticus</name>
    <dbReference type="NCBI Taxonomy" id="248903"/>
    <lineage>
        <taxon>Bacteria</taxon>
        <taxon>Bacillati</taxon>
        <taxon>Bacillota</taxon>
        <taxon>Bacilli</taxon>
        <taxon>Bacillales</taxon>
        <taxon>Paenibacillaceae</taxon>
        <taxon>Paenibacillus</taxon>
    </lineage>
</organism>
<evidence type="ECO:0000313" key="2">
    <source>
        <dbReference type="EMBL" id="NUU77384.1"/>
    </source>
</evidence>
<gene>
    <name evidence="2" type="ORF">HP552_19380</name>
</gene>
<dbReference type="Gene3D" id="3.40.1580.10">
    <property type="entry name" value="SMI1/KNR4-like"/>
    <property type="match status" value="1"/>
</dbReference>
<keyword evidence="3" id="KW-1185">Reference proteome</keyword>
<dbReference type="Pfam" id="PF09346">
    <property type="entry name" value="SMI1_KNR4"/>
    <property type="match status" value="1"/>
</dbReference>
<dbReference type="EMBL" id="JABMCB010000190">
    <property type="protein sequence ID" value="NUU77384.1"/>
    <property type="molecule type" value="Genomic_DNA"/>
</dbReference>
<proteinExistence type="predicted"/>